<name>A0ABT7EF72_9GAMM</name>
<organism evidence="2 3">
    <name type="scientific">Pseudoalteromonas obscura</name>
    <dbReference type="NCBI Taxonomy" id="3048491"/>
    <lineage>
        <taxon>Bacteria</taxon>
        <taxon>Pseudomonadati</taxon>
        <taxon>Pseudomonadota</taxon>
        <taxon>Gammaproteobacteria</taxon>
        <taxon>Alteromonadales</taxon>
        <taxon>Pseudoalteromonadaceae</taxon>
        <taxon>Pseudoalteromonas</taxon>
    </lineage>
</organism>
<gene>
    <name evidence="2" type="ORF">QNM18_02500</name>
</gene>
<dbReference type="SUPFAM" id="SSF54593">
    <property type="entry name" value="Glyoxalase/Bleomycin resistance protein/Dihydroxybiphenyl dioxygenase"/>
    <property type="match status" value="1"/>
</dbReference>
<feature type="domain" description="VOC" evidence="1">
    <location>
        <begin position="8"/>
        <end position="119"/>
    </location>
</feature>
<keyword evidence="3" id="KW-1185">Reference proteome</keyword>
<evidence type="ECO:0000313" key="3">
    <source>
        <dbReference type="Proteomes" id="UP001231915"/>
    </source>
</evidence>
<evidence type="ECO:0000313" key="2">
    <source>
        <dbReference type="EMBL" id="MDK2593936.1"/>
    </source>
</evidence>
<dbReference type="Gene3D" id="3.10.180.10">
    <property type="entry name" value="2,3-Dihydroxybiphenyl 1,2-Dioxygenase, domain 1"/>
    <property type="match status" value="1"/>
</dbReference>
<reference evidence="2 3" key="1">
    <citation type="submission" date="2023-05" db="EMBL/GenBank/DDBJ databases">
        <title>Pseudoalteromonas ardens sp. nov., Pseudoalteromonas obscura sp. nov., and Pseudoalteromonas umbrosa sp. nov., isolated from the coral Montipora capitata.</title>
        <authorList>
            <person name="Thomas E.M."/>
            <person name="Smith E.M."/>
            <person name="Papke E."/>
            <person name="Shlafstein M.D."/>
            <person name="Oline D.K."/>
            <person name="Videau P."/>
            <person name="Saw J.H."/>
            <person name="Strangman W.K."/>
            <person name="Ushijima B."/>
        </authorList>
    </citation>
    <scope>NUCLEOTIDE SEQUENCE [LARGE SCALE GENOMIC DNA]</scope>
    <source>
        <strain evidence="2 3">P94</strain>
    </source>
</reference>
<dbReference type="Proteomes" id="UP001231915">
    <property type="component" value="Unassembled WGS sequence"/>
</dbReference>
<dbReference type="InterPro" id="IPR004360">
    <property type="entry name" value="Glyas_Fos-R_dOase_dom"/>
</dbReference>
<dbReference type="PROSITE" id="PS51819">
    <property type="entry name" value="VOC"/>
    <property type="match status" value="1"/>
</dbReference>
<dbReference type="RefSeq" id="WP_284136213.1">
    <property type="nucleotide sequence ID" value="NZ_JASJUT010000001.1"/>
</dbReference>
<dbReference type="EMBL" id="JASJUT010000001">
    <property type="protein sequence ID" value="MDK2593936.1"/>
    <property type="molecule type" value="Genomic_DNA"/>
</dbReference>
<evidence type="ECO:0000259" key="1">
    <source>
        <dbReference type="PROSITE" id="PS51819"/>
    </source>
</evidence>
<dbReference type="InterPro" id="IPR029068">
    <property type="entry name" value="Glyas_Bleomycin-R_OHBP_Dase"/>
</dbReference>
<comment type="caution">
    <text evidence="2">The sequence shown here is derived from an EMBL/GenBank/DDBJ whole genome shotgun (WGS) entry which is preliminary data.</text>
</comment>
<proteinExistence type="predicted"/>
<protein>
    <submittedName>
        <fullName evidence="2">VOC family protein</fullName>
    </submittedName>
</protein>
<sequence length="124" mass="13533">MTQSAKVTLMNPVLAVNDLQLSLEYFQNALGFTVTWTWGEPTIRAGVALDGFELQLDASGGGPTGISVIFFHVTNLDEYYESCVSNGANIELEIADRSFNVRDFRVLDPSGNRLGFGAPLNTEQ</sequence>
<dbReference type="Pfam" id="PF00903">
    <property type="entry name" value="Glyoxalase"/>
    <property type="match status" value="1"/>
</dbReference>
<accession>A0ABT7EF72</accession>
<dbReference type="InterPro" id="IPR037523">
    <property type="entry name" value="VOC_core"/>
</dbReference>